<feature type="transmembrane region" description="Helical" evidence="1">
    <location>
        <begin position="173"/>
        <end position="191"/>
    </location>
</feature>
<feature type="transmembrane region" description="Helical" evidence="1">
    <location>
        <begin position="137"/>
        <end position="161"/>
    </location>
</feature>
<dbReference type="EMBL" id="HBGJ01034102">
    <property type="protein sequence ID" value="CAD9263237.1"/>
    <property type="molecule type" value="Transcribed_RNA"/>
</dbReference>
<protein>
    <submittedName>
        <fullName evidence="2">Uncharacterized protein</fullName>
    </submittedName>
</protein>
<dbReference type="AlphaFoldDB" id="A0A7S1XWR6"/>
<name>A0A7S1XWR6_9STRA</name>
<keyword evidence="1" id="KW-1133">Transmembrane helix</keyword>
<feature type="transmembrane region" description="Helical" evidence="1">
    <location>
        <begin position="236"/>
        <end position="257"/>
    </location>
</feature>
<evidence type="ECO:0000256" key="1">
    <source>
        <dbReference type="SAM" id="Phobius"/>
    </source>
</evidence>
<accession>A0A7S1XWR6</accession>
<feature type="transmembrane region" description="Helical" evidence="1">
    <location>
        <begin position="103"/>
        <end position="125"/>
    </location>
</feature>
<organism evidence="2">
    <name type="scientific">Phaeomonas parva</name>
    <dbReference type="NCBI Taxonomy" id="124430"/>
    <lineage>
        <taxon>Eukaryota</taxon>
        <taxon>Sar</taxon>
        <taxon>Stramenopiles</taxon>
        <taxon>Ochrophyta</taxon>
        <taxon>Pinguiophyceae</taxon>
        <taxon>Pinguiochrysidales</taxon>
        <taxon>Pinguiochrysidaceae</taxon>
        <taxon>Phaeomonas</taxon>
    </lineage>
</organism>
<evidence type="ECO:0000313" key="2">
    <source>
        <dbReference type="EMBL" id="CAD9263237.1"/>
    </source>
</evidence>
<sequence length="294" mass="33132">MPVGDGKGGALRQPLISEDEDMRQLRMPSTDPSMVRWKEPEAERVAVGTQQVLLEYHLSSLRTKSTANYIIAILCLTYIGVNLTCLVINSLSEEKREEFELPFHLLEFWATFLFAVLEVCALAVSPQPITSVYGNPLLLKAVMFANVTVSFVPAALVTFSLETFEIPAHQVEYSNEITMSFVDLVLLFSILKSKDALGAKDFFLDSSTIMVGLASIIAIVQLSIYNFIKGEDGEQIAHFFEFIFEMISAGITFWFAVDSKIMCDRKIANIFRNPMAEYSWQLDARDYFRDSVVE</sequence>
<feature type="transmembrane region" description="Helical" evidence="1">
    <location>
        <begin position="69"/>
        <end position="91"/>
    </location>
</feature>
<keyword evidence="1" id="KW-0472">Membrane</keyword>
<proteinExistence type="predicted"/>
<keyword evidence="1" id="KW-0812">Transmembrane</keyword>
<reference evidence="2" key="1">
    <citation type="submission" date="2021-01" db="EMBL/GenBank/DDBJ databases">
        <authorList>
            <person name="Corre E."/>
            <person name="Pelletier E."/>
            <person name="Niang G."/>
            <person name="Scheremetjew M."/>
            <person name="Finn R."/>
            <person name="Kale V."/>
            <person name="Holt S."/>
            <person name="Cochrane G."/>
            <person name="Meng A."/>
            <person name="Brown T."/>
            <person name="Cohen L."/>
        </authorList>
    </citation>
    <scope>NUCLEOTIDE SEQUENCE</scope>
    <source>
        <strain evidence="2">CCMP2877</strain>
    </source>
</reference>
<feature type="transmembrane region" description="Helical" evidence="1">
    <location>
        <begin position="203"/>
        <end position="224"/>
    </location>
</feature>
<gene>
    <name evidence="2" type="ORF">PPAR1163_LOCUS21620</name>
</gene>